<dbReference type="EMBL" id="BSUO01000001">
    <property type="protein sequence ID" value="GMA38800.1"/>
    <property type="molecule type" value="Genomic_DNA"/>
</dbReference>
<dbReference type="SUPFAM" id="SSF52317">
    <property type="entry name" value="Class I glutamine amidotransferase-like"/>
    <property type="match status" value="1"/>
</dbReference>
<gene>
    <name evidence="2" type="ORF">GCM10025883_08450</name>
</gene>
<comment type="caution">
    <text evidence="2">The sequence shown here is derived from an EMBL/GenBank/DDBJ whole genome shotgun (WGS) entry which is preliminary data.</text>
</comment>
<accession>A0ABQ6ILK3</accession>
<evidence type="ECO:0008006" key="4">
    <source>
        <dbReference type="Google" id="ProtNLM"/>
    </source>
</evidence>
<reference evidence="3" key="1">
    <citation type="journal article" date="2019" name="Int. J. Syst. Evol. Microbiol.">
        <title>The Global Catalogue of Microorganisms (GCM) 10K type strain sequencing project: providing services to taxonomists for standard genome sequencing and annotation.</title>
        <authorList>
            <consortium name="The Broad Institute Genomics Platform"/>
            <consortium name="The Broad Institute Genome Sequencing Center for Infectious Disease"/>
            <person name="Wu L."/>
            <person name="Ma J."/>
        </authorList>
    </citation>
    <scope>NUCLEOTIDE SEQUENCE [LARGE SCALE GENOMIC DNA]</scope>
    <source>
        <strain evidence="3">NBRC 113072</strain>
    </source>
</reference>
<evidence type="ECO:0000313" key="2">
    <source>
        <dbReference type="EMBL" id="GMA38800.1"/>
    </source>
</evidence>
<sequence length="269" mass="28695">MSTCLVALLPGVRTPERLLQWCRDSGVTIALHEVDPAADLPRIENLCGVLVVGGAVSPYDERIHTRGLGALLVTSVGREMPTLGIGGGAHFVAWALGAQPGIPEPIPVRLRAVTRTAQGRLDPLFSRVPSTARWIEWSDLGLTRLPVGSTVLAVDESGLPQAVRFGPQTWGLQGHPYLDRAALTELLEAGHPLFTPEARAALEPDLERMDAVCSSWEPMFSEFLAMVASGSPGRGAAGGTPATGSDPRAPTPPMCFHRSSHRRRSEGHT</sequence>
<keyword evidence="3" id="KW-1185">Reference proteome</keyword>
<feature type="compositionally biased region" description="Basic residues" evidence="1">
    <location>
        <begin position="258"/>
        <end position="269"/>
    </location>
</feature>
<dbReference type="Proteomes" id="UP001157126">
    <property type="component" value="Unassembled WGS sequence"/>
</dbReference>
<name>A0ABQ6ILK3_9MICO</name>
<dbReference type="Gene3D" id="3.40.50.880">
    <property type="match status" value="1"/>
</dbReference>
<dbReference type="InterPro" id="IPR029062">
    <property type="entry name" value="Class_I_gatase-like"/>
</dbReference>
<feature type="region of interest" description="Disordered" evidence="1">
    <location>
        <begin position="232"/>
        <end position="269"/>
    </location>
</feature>
<organism evidence="2 3">
    <name type="scientific">Mobilicoccus caccae</name>
    <dbReference type="NCBI Taxonomy" id="1859295"/>
    <lineage>
        <taxon>Bacteria</taxon>
        <taxon>Bacillati</taxon>
        <taxon>Actinomycetota</taxon>
        <taxon>Actinomycetes</taxon>
        <taxon>Micrococcales</taxon>
        <taxon>Dermatophilaceae</taxon>
        <taxon>Mobilicoccus</taxon>
    </lineage>
</organism>
<evidence type="ECO:0000256" key="1">
    <source>
        <dbReference type="SAM" id="MobiDB-lite"/>
    </source>
</evidence>
<protein>
    <recommendedName>
        <fullName evidence="4">GMP synthase (Glutamine-hydrolysing)</fullName>
    </recommendedName>
</protein>
<proteinExistence type="predicted"/>
<evidence type="ECO:0000313" key="3">
    <source>
        <dbReference type="Proteomes" id="UP001157126"/>
    </source>
</evidence>